<evidence type="ECO:0008006" key="3">
    <source>
        <dbReference type="Google" id="ProtNLM"/>
    </source>
</evidence>
<accession>A0A0G0BLC2</accession>
<gene>
    <name evidence="1" type="ORF">UR67_C0001G0208</name>
</gene>
<dbReference type="AlphaFoldDB" id="A0A0G0BLC2"/>
<dbReference type="STRING" id="1618350.UR67_C0001G0208"/>
<evidence type="ECO:0000313" key="1">
    <source>
        <dbReference type="EMBL" id="KKP70299.1"/>
    </source>
</evidence>
<protein>
    <recommendedName>
        <fullName evidence="3">Cell division protein FtsL</fullName>
    </recommendedName>
</protein>
<dbReference type="Proteomes" id="UP000034581">
    <property type="component" value="Unassembled WGS sequence"/>
</dbReference>
<name>A0A0G0BLC2_UNCC3</name>
<reference evidence="1 2" key="1">
    <citation type="journal article" date="2015" name="Nature">
        <title>rRNA introns, odd ribosomes, and small enigmatic genomes across a large radiation of phyla.</title>
        <authorList>
            <person name="Brown C.T."/>
            <person name="Hug L.A."/>
            <person name="Thomas B.C."/>
            <person name="Sharon I."/>
            <person name="Castelle C.J."/>
            <person name="Singh A."/>
            <person name="Wilkins M.J."/>
            <person name="Williams K.H."/>
            <person name="Banfield J.F."/>
        </authorList>
    </citation>
    <scope>NUCLEOTIDE SEQUENCE [LARGE SCALE GENOMIC DNA]</scope>
</reference>
<dbReference type="EMBL" id="LBQB01000001">
    <property type="protein sequence ID" value="KKP70299.1"/>
    <property type="molecule type" value="Genomic_DNA"/>
</dbReference>
<comment type="caution">
    <text evidence="1">The sequence shown here is derived from an EMBL/GenBank/DDBJ whole genome shotgun (WGS) entry which is preliminary data.</text>
</comment>
<proteinExistence type="predicted"/>
<sequence length="117" mass="13234">MIKKVSDSLMRRKLMHQELNKKSTVFFDLPKGLLALTVIMISAQVLLSNIFGVKGAELVKLDEEQNSLMHEKTVLENQISELSALSRIEKECQENLSMKKIDKNVVYISDQAVASLK</sequence>
<evidence type="ECO:0000313" key="2">
    <source>
        <dbReference type="Proteomes" id="UP000034581"/>
    </source>
</evidence>
<organism evidence="1 2">
    <name type="scientific">candidate division CPR3 bacterium GW2011_GWF2_35_18</name>
    <dbReference type="NCBI Taxonomy" id="1618350"/>
    <lineage>
        <taxon>Bacteria</taxon>
        <taxon>Bacteria division CPR3</taxon>
    </lineage>
</organism>